<dbReference type="CDD" id="cd04872">
    <property type="entry name" value="ACT_1ZPV"/>
    <property type="match status" value="1"/>
</dbReference>
<dbReference type="PANTHER" id="PTHR34875">
    <property type="entry name" value="UPF0237 PROTEIN MJ1558"/>
    <property type="match status" value="1"/>
</dbReference>
<dbReference type="InterPro" id="IPR022986">
    <property type="entry name" value="UPF0237_ACT"/>
</dbReference>
<dbReference type="Proteomes" id="UP000017818">
    <property type="component" value="Unassembled WGS sequence"/>
</dbReference>
<dbReference type="AlphaFoldDB" id="G9X0N4"/>
<evidence type="ECO:0000313" key="3">
    <source>
        <dbReference type="EMBL" id="EHL15129.1"/>
    </source>
</evidence>
<dbReference type="SUPFAM" id="SSF55021">
    <property type="entry name" value="ACT-like"/>
    <property type="match status" value="1"/>
</dbReference>
<dbReference type="InterPro" id="IPR050990">
    <property type="entry name" value="UPF0237/GcvR_regulator"/>
</dbReference>
<dbReference type="Proteomes" id="UP000005244">
    <property type="component" value="Unassembled WGS sequence"/>
</dbReference>
<dbReference type="RefSeq" id="WP_009526186.1">
    <property type="nucleotide sequence ID" value="NZ_ALNK01000013.1"/>
</dbReference>
<dbReference type="HAMAP" id="MF_01054">
    <property type="entry name" value="UPF0237"/>
    <property type="match status" value="1"/>
</dbReference>
<accession>J5UN44</accession>
<evidence type="ECO:0000313" key="6">
    <source>
        <dbReference type="EMBL" id="EJU23809.1"/>
    </source>
</evidence>
<dbReference type="EMBL" id="AFZG01000025">
    <property type="protein sequence ID" value="EHL19242.1"/>
    <property type="molecule type" value="Genomic_DNA"/>
</dbReference>
<reference evidence="5 7" key="2">
    <citation type="submission" date="2011-08" db="EMBL/GenBank/DDBJ databases">
        <title>The Genome Sequence of Eubacteriaceae bacterium CM5.</title>
        <authorList>
            <consortium name="The Broad Institute Genome Sequencing Platform"/>
            <person name="Earl A."/>
            <person name="Ward D."/>
            <person name="Feldgarden M."/>
            <person name="Gevers D."/>
            <person name="Sizova M."/>
            <person name="Hazen A."/>
            <person name="Epstein S."/>
            <person name="Young S.K."/>
            <person name="Zeng Q."/>
            <person name="Gargeya S."/>
            <person name="Fitzgerald M."/>
            <person name="Haas B."/>
            <person name="Abouelleil A."/>
            <person name="Alvarado L."/>
            <person name="Arachchi H.M."/>
            <person name="Berlin A."/>
            <person name="Brown A."/>
            <person name="Chapman S.B."/>
            <person name="Chen Z."/>
            <person name="Dunbar C."/>
            <person name="Freedman E."/>
            <person name="Gearin G."/>
            <person name="Gellesch M."/>
            <person name="Goldberg J."/>
            <person name="Griggs A."/>
            <person name="Gujja S."/>
            <person name="Heiman D."/>
            <person name="Howarth C."/>
            <person name="Larson L."/>
            <person name="Lui A."/>
            <person name="MacDonald P.J.P."/>
            <person name="Montmayeur A."/>
            <person name="Murphy C."/>
            <person name="Neiman D."/>
            <person name="Pearson M."/>
            <person name="Priest M."/>
            <person name="Roberts A."/>
            <person name="Saif S."/>
            <person name="Shea T."/>
            <person name="Shenoy N."/>
            <person name="Sisk P."/>
            <person name="Stolte C."/>
            <person name="Sykes S."/>
            <person name="Wortman J."/>
            <person name="Nusbaum C."/>
            <person name="Birren B."/>
        </authorList>
    </citation>
    <scope>NUCLEOTIDE SEQUENCE [LARGE SCALE GENOMIC DNA]</scope>
    <source>
        <strain evidence="5 7">CM5</strain>
    </source>
</reference>
<gene>
    <name evidence="6" type="ORF">HMPREF1143_1100</name>
    <name evidence="5" type="ORF">HMPREF9628_01633</name>
    <name evidence="3" type="ORF">HMPREF9629_01970</name>
    <name evidence="4" type="ORF">HMPREF9630_00177</name>
</gene>
<dbReference type="NCBIfam" id="NF001220">
    <property type="entry name" value="PRK00194.1"/>
    <property type="match status" value="1"/>
</dbReference>
<evidence type="ECO:0000313" key="10">
    <source>
        <dbReference type="Proteomes" id="UP000017818"/>
    </source>
</evidence>
<name>G9X0N4_9FIRM</name>
<protein>
    <recommendedName>
        <fullName evidence="1">UPF0237 protein HMPREF1143_1100</fullName>
    </recommendedName>
</protein>
<reference evidence="6 8" key="4">
    <citation type="submission" date="2012-07" db="EMBL/GenBank/DDBJ databases">
        <authorList>
            <person name="Durkin A.S."/>
            <person name="McCorrison J."/>
            <person name="Torralba M."/>
            <person name="Gillis M."/>
            <person name="Methe B."/>
            <person name="Sutton G."/>
            <person name="Nelson K.E."/>
        </authorList>
    </citation>
    <scope>NUCLEOTIDE SEQUENCE [LARGE SCALE GENOMIC DNA]</scope>
    <source>
        <strain evidence="6 8">OBRC8</strain>
    </source>
</reference>
<dbReference type="InterPro" id="IPR002912">
    <property type="entry name" value="ACT_dom"/>
</dbReference>
<dbReference type="PATRIC" id="fig|796937.3.peg.1183"/>
<dbReference type="Proteomes" id="UP000003379">
    <property type="component" value="Unassembled WGS sequence"/>
</dbReference>
<dbReference type="OrthoDB" id="9803078at2"/>
<dbReference type="PROSITE" id="PS51671">
    <property type="entry name" value="ACT"/>
    <property type="match status" value="1"/>
</dbReference>
<evidence type="ECO:0000313" key="9">
    <source>
        <dbReference type="Proteomes" id="UP000006437"/>
    </source>
</evidence>
<dbReference type="HOGENOM" id="CLU_155669_0_1_9"/>
<dbReference type="Pfam" id="PF13740">
    <property type="entry name" value="ACT_6"/>
    <property type="match status" value="1"/>
</dbReference>
<evidence type="ECO:0000256" key="1">
    <source>
        <dbReference type="HAMAP-Rule" id="MF_01054"/>
    </source>
</evidence>
<dbReference type="EMBL" id="AFZF02000008">
    <property type="protein sequence ID" value="EHL18452.1"/>
    <property type="molecule type" value="Genomic_DNA"/>
</dbReference>
<comment type="caution">
    <text evidence="3">The sequence shown here is derived from an EMBL/GenBank/DDBJ whole genome shotgun (WGS) entry which is preliminary data.</text>
</comment>
<reference evidence="4 10" key="3">
    <citation type="submission" date="2012-05" db="EMBL/GenBank/DDBJ databases">
        <title>The Genome Sequence of Eubacteriaceae bacterium CM2.</title>
        <authorList>
            <consortium name="The Broad Institute Genome Sequencing Platform"/>
            <person name="Earl A."/>
            <person name="Ward D."/>
            <person name="Feldgarden M."/>
            <person name="Gevers D."/>
            <person name="Sizova M."/>
            <person name="Hazen A."/>
            <person name="Epstein S."/>
            <person name="Walker B."/>
            <person name="Young S.K."/>
            <person name="Zeng Q."/>
            <person name="Gargeya S."/>
            <person name="Fitzgerald M."/>
            <person name="Haas B."/>
            <person name="Abouelleil A."/>
            <person name="Alvarado L."/>
            <person name="Arachchi H.M."/>
            <person name="Berlin A."/>
            <person name="Chapman S.B."/>
            <person name="Goldberg J."/>
            <person name="Griggs A."/>
            <person name="Gujja S."/>
            <person name="Hansen M."/>
            <person name="Howarth C."/>
            <person name="Imamovic A."/>
            <person name="Larimer J."/>
            <person name="McCowen C."/>
            <person name="Montmayeur A."/>
            <person name="Murphy C."/>
            <person name="Neiman D."/>
            <person name="Pearson M."/>
            <person name="Priest M."/>
            <person name="Roberts A."/>
            <person name="Saif S."/>
            <person name="Shea T."/>
            <person name="Sisk P."/>
            <person name="Sykes S."/>
            <person name="Wortman J."/>
            <person name="Nusbaum C."/>
            <person name="Birren B."/>
        </authorList>
    </citation>
    <scope>NUCLEOTIDE SEQUENCE [LARGE SCALE GENOMIC DNA]</scope>
    <source>
        <strain evidence="4 10">CM2</strain>
    </source>
</reference>
<accession>V9HSH3</accession>
<keyword evidence="8" id="KW-1185">Reference proteome</keyword>
<accession>G9X0N4</accession>
<dbReference type="EMBL" id="AFZE01000015">
    <property type="protein sequence ID" value="EHL15129.1"/>
    <property type="molecule type" value="Genomic_DNA"/>
</dbReference>
<evidence type="ECO:0000313" key="5">
    <source>
        <dbReference type="EMBL" id="EHL19242.1"/>
    </source>
</evidence>
<accession>G9XCQ6</accession>
<dbReference type="EMBL" id="ALNK01000013">
    <property type="protein sequence ID" value="EJU23809.1"/>
    <property type="molecule type" value="Genomic_DNA"/>
</dbReference>
<dbReference type="BioCyc" id="EBAC796937-HMP:GMGH-1978-MONOMER"/>
<sequence length="89" mass="10000">MNAVVTVVGKDMVGIIHKVSGKLLEHNLNILDINQSVVGDYFTMIMLIDITNIGENFEKLCSEFDEIGKEIGQKIIIQHENLFNAMHTI</sequence>
<organism evidence="3 9">
    <name type="scientific">Peptoanaerobacter stomatis</name>
    <dbReference type="NCBI Taxonomy" id="796937"/>
    <lineage>
        <taxon>Bacteria</taxon>
        <taxon>Bacillati</taxon>
        <taxon>Bacillota</taxon>
        <taxon>Clostridia</taxon>
        <taxon>Peptostreptococcales</taxon>
        <taxon>Filifactoraceae</taxon>
        <taxon>Peptoanaerobacter</taxon>
    </lineage>
</organism>
<comment type="similarity">
    <text evidence="1">Belongs to the UPF0237 family.</text>
</comment>
<evidence type="ECO:0000259" key="2">
    <source>
        <dbReference type="PROSITE" id="PS51671"/>
    </source>
</evidence>
<dbReference type="Proteomes" id="UP000006437">
    <property type="component" value="Unassembled WGS sequence"/>
</dbReference>
<dbReference type="InterPro" id="IPR045865">
    <property type="entry name" value="ACT-like_dom_sf"/>
</dbReference>
<evidence type="ECO:0000313" key="4">
    <source>
        <dbReference type="EMBL" id="EHL18452.1"/>
    </source>
</evidence>
<evidence type="ECO:0000313" key="8">
    <source>
        <dbReference type="Proteomes" id="UP000005244"/>
    </source>
</evidence>
<dbReference type="PANTHER" id="PTHR34875:SF6">
    <property type="entry name" value="UPF0237 PROTEIN MJ1558"/>
    <property type="match status" value="1"/>
</dbReference>
<reference evidence="3 9" key="1">
    <citation type="submission" date="2011-08" db="EMBL/GenBank/DDBJ databases">
        <title>The Genome Sequence of Eubacteriaceae bacterium ACC19a.</title>
        <authorList>
            <consortium name="The Broad Institute Genome Sequencing Platform"/>
            <person name="Earl A."/>
            <person name="Ward D."/>
            <person name="Feldgarden M."/>
            <person name="Gevers D."/>
            <person name="Sizova M."/>
            <person name="Hazen A."/>
            <person name="Epstein S."/>
            <person name="Young S.K."/>
            <person name="Zeng Q."/>
            <person name="Gargeya S."/>
            <person name="Fitzgerald M."/>
            <person name="Haas B."/>
            <person name="Abouelleil A."/>
            <person name="Alvarado L."/>
            <person name="Arachchi H.M."/>
            <person name="Berlin A."/>
            <person name="Brown A."/>
            <person name="Chapman S.B."/>
            <person name="Chen Z."/>
            <person name="Dunbar C."/>
            <person name="Freedman E."/>
            <person name="Gearin G."/>
            <person name="Gellesch M."/>
            <person name="Goldberg J."/>
            <person name="Griggs A."/>
            <person name="Gujja S."/>
            <person name="Heiman D."/>
            <person name="Howarth C."/>
            <person name="Larson L."/>
            <person name="Lui A."/>
            <person name="MacDonald P.J.P."/>
            <person name="Montmayeur A."/>
            <person name="Murphy C."/>
            <person name="Neiman D."/>
            <person name="Pearson M."/>
            <person name="Priest M."/>
            <person name="Roberts A."/>
            <person name="Saif S."/>
            <person name="Shea T."/>
            <person name="Shenoy N."/>
            <person name="Sisk P."/>
            <person name="Stolte C."/>
            <person name="Sykes S."/>
            <person name="Wortman J."/>
            <person name="Nusbaum C."/>
            <person name="Birren B."/>
        </authorList>
    </citation>
    <scope>NUCLEOTIDE SEQUENCE [LARGE SCALE GENOMIC DNA]</scope>
    <source>
        <strain evidence="3 9">ACC19a</strain>
    </source>
</reference>
<feature type="domain" description="ACT" evidence="2">
    <location>
        <begin position="4"/>
        <end position="78"/>
    </location>
</feature>
<dbReference type="STRING" id="796937.HMPREF9630_00177"/>
<dbReference type="Gene3D" id="3.30.70.260">
    <property type="match status" value="1"/>
</dbReference>
<proteinExistence type="inferred from homology"/>
<evidence type="ECO:0000313" key="7">
    <source>
        <dbReference type="Proteomes" id="UP000003379"/>
    </source>
</evidence>